<accession>A0A840DIJ7</accession>
<sequence length="596" mass="64649">MRSRKAAARQRMFALGGVLLLGGIFGFRLVDLQVINAAQYVEAAKGKRAVDITVPALRGDIVDRKGQILATTDERYDVQMSPKNTRIKNGAVQRFNSQTEETETVPFEQVLAEIGAATGQQPSEIKKIIDDALAENPESDFAYVKRSVDLTTLNKLKELDIPWLTFSSVFNRTYPNGAVGGNLIGFVGSENEPQAGIELAQDACLVGVDGSESYERSEDGVRLPGSTVVTEKAVNGGTVHLTIDRDLQWQSQQIVNRTASETGAEWVMAVIMDVKTGELLAVAEDGSVDPNHVAGTPPERRDSRAFLAPYEPGSTFKTITVATLLEEGVATPLTQNLTPARWNPEPNVSFGDATTHGEMQWTLTGILVASSNVGTAMLGTQVSPEKRYEYMQKFGFGVSTQAGLAVEDSGLVAPPGDWDRQTVYNSTFGQGLSATIVQTAGAYQAIANNGVRIPPTLVKKCVRPDGTEEVPAHGERVTVISEKTAKELHRMLENVAVNLENRGFLELPGYRVAGKTGTAEQSDGHGGYRSDYVNSFAGFFPAENPQYVVVTSIAFPQRDGTYKRLLGTWGELASSVIKDYRVTPSNTPFEPYPEEY</sequence>
<dbReference type="Pfam" id="PF00905">
    <property type="entry name" value="Transpeptidase"/>
    <property type="match status" value="1"/>
</dbReference>
<evidence type="ECO:0000256" key="1">
    <source>
        <dbReference type="ARBA" id="ARBA00004370"/>
    </source>
</evidence>
<dbReference type="InterPro" id="IPR012338">
    <property type="entry name" value="Beta-lactam/transpept-like"/>
</dbReference>
<dbReference type="InterPro" id="IPR005311">
    <property type="entry name" value="PBP_dimer"/>
</dbReference>
<evidence type="ECO:0000259" key="4">
    <source>
        <dbReference type="Pfam" id="PF00905"/>
    </source>
</evidence>
<dbReference type="GO" id="GO:0005886">
    <property type="term" value="C:plasma membrane"/>
    <property type="evidence" value="ECO:0007669"/>
    <property type="project" value="TreeGrafter"/>
</dbReference>
<dbReference type="RefSeq" id="WP_124823840.1">
    <property type="nucleotide sequence ID" value="NZ_JACIFD010000005.1"/>
</dbReference>
<keyword evidence="6" id="KW-0131">Cell cycle</keyword>
<dbReference type="InterPro" id="IPR036138">
    <property type="entry name" value="PBP_dimer_sf"/>
</dbReference>
<dbReference type="PANTHER" id="PTHR30627">
    <property type="entry name" value="PEPTIDOGLYCAN D,D-TRANSPEPTIDASE"/>
    <property type="match status" value="1"/>
</dbReference>
<dbReference type="SUPFAM" id="SSF56519">
    <property type="entry name" value="Penicillin binding protein dimerisation domain"/>
    <property type="match status" value="1"/>
</dbReference>
<dbReference type="GO" id="GO:0051301">
    <property type="term" value="P:cell division"/>
    <property type="evidence" value="ECO:0007669"/>
    <property type="project" value="UniProtKB-KW"/>
</dbReference>
<reference evidence="6" key="1">
    <citation type="submission" date="2020-08" db="EMBL/GenBank/DDBJ databases">
        <title>Sequencing the genomes of 1000 actinobacteria strains.</title>
        <authorList>
            <person name="Klenk H.-P."/>
        </authorList>
    </citation>
    <scope>NUCLEOTIDE SEQUENCE [LARGE SCALE GENOMIC DNA]</scope>
    <source>
        <strain evidence="6">DSM 27064</strain>
    </source>
</reference>
<dbReference type="Pfam" id="PF03717">
    <property type="entry name" value="PBP_dimer"/>
    <property type="match status" value="1"/>
</dbReference>
<gene>
    <name evidence="6" type="ORF">F5897_000599</name>
</gene>
<proteinExistence type="inferred from homology"/>
<dbReference type="GO" id="GO:0008658">
    <property type="term" value="F:penicillin binding"/>
    <property type="evidence" value="ECO:0007669"/>
    <property type="project" value="InterPro"/>
</dbReference>
<evidence type="ECO:0000256" key="2">
    <source>
        <dbReference type="ARBA" id="ARBA00007171"/>
    </source>
</evidence>
<feature type="domain" description="Penicillin-binding protein transpeptidase" evidence="4">
    <location>
        <begin position="268"/>
        <end position="557"/>
    </location>
</feature>
<dbReference type="Proteomes" id="UP000571183">
    <property type="component" value="Unassembled WGS sequence"/>
</dbReference>
<dbReference type="Gene3D" id="3.30.450.330">
    <property type="match status" value="1"/>
</dbReference>
<dbReference type="Gene3D" id="3.40.710.10">
    <property type="entry name" value="DD-peptidase/beta-lactamase superfamily"/>
    <property type="match status" value="1"/>
</dbReference>
<name>A0A840DIJ7_9MICO</name>
<evidence type="ECO:0000256" key="3">
    <source>
        <dbReference type="ARBA" id="ARBA00023136"/>
    </source>
</evidence>
<evidence type="ECO:0000259" key="5">
    <source>
        <dbReference type="Pfam" id="PF03717"/>
    </source>
</evidence>
<dbReference type="GO" id="GO:0071555">
    <property type="term" value="P:cell wall organization"/>
    <property type="evidence" value="ECO:0007669"/>
    <property type="project" value="TreeGrafter"/>
</dbReference>
<evidence type="ECO:0000313" key="7">
    <source>
        <dbReference type="Proteomes" id="UP000571183"/>
    </source>
</evidence>
<comment type="similarity">
    <text evidence="2">Belongs to the transpeptidase family.</text>
</comment>
<comment type="caution">
    <text evidence="6">The sequence shown here is derived from an EMBL/GenBank/DDBJ whole genome shotgun (WGS) entry which is preliminary data.</text>
</comment>
<dbReference type="Gene3D" id="3.90.1310.10">
    <property type="entry name" value="Penicillin-binding protein 2a (Domain 2)"/>
    <property type="match status" value="1"/>
</dbReference>
<dbReference type="AlphaFoldDB" id="A0A840DIJ7"/>
<feature type="domain" description="Penicillin-binding protein dimerisation" evidence="5">
    <location>
        <begin position="54"/>
        <end position="223"/>
    </location>
</feature>
<keyword evidence="3" id="KW-0472">Membrane</keyword>
<comment type="subcellular location">
    <subcellularLocation>
        <location evidence="1">Membrane</location>
    </subcellularLocation>
</comment>
<dbReference type="PANTHER" id="PTHR30627:SF1">
    <property type="entry name" value="PEPTIDOGLYCAN D,D-TRANSPEPTIDASE FTSI"/>
    <property type="match status" value="1"/>
</dbReference>
<dbReference type="InterPro" id="IPR001460">
    <property type="entry name" value="PCN-bd_Tpept"/>
</dbReference>
<dbReference type="EMBL" id="JACIFD010000005">
    <property type="protein sequence ID" value="MBB4071302.1"/>
    <property type="molecule type" value="Genomic_DNA"/>
</dbReference>
<organism evidence="6 7">
    <name type="scientific">Canibacter oris</name>
    <dbReference type="NCBI Taxonomy" id="1365628"/>
    <lineage>
        <taxon>Bacteria</taxon>
        <taxon>Bacillati</taxon>
        <taxon>Actinomycetota</taxon>
        <taxon>Actinomycetes</taxon>
        <taxon>Micrococcales</taxon>
        <taxon>Microbacteriaceae</taxon>
        <taxon>Canibacter</taxon>
    </lineage>
</organism>
<evidence type="ECO:0000313" key="6">
    <source>
        <dbReference type="EMBL" id="MBB4071302.1"/>
    </source>
</evidence>
<keyword evidence="6" id="KW-0132">Cell division</keyword>
<protein>
    <submittedName>
        <fullName evidence="6">Cell division protein FtsI (Penicillin-binding protein 3)</fullName>
    </submittedName>
</protein>
<dbReference type="SUPFAM" id="SSF56601">
    <property type="entry name" value="beta-lactamase/transpeptidase-like"/>
    <property type="match status" value="1"/>
</dbReference>
<keyword evidence="7" id="KW-1185">Reference proteome</keyword>
<dbReference type="InterPro" id="IPR050515">
    <property type="entry name" value="Beta-lactam/transpept"/>
</dbReference>